<dbReference type="AlphaFoldDB" id="W4LLT2"/>
<dbReference type="EMBL" id="AZHX01001904">
    <property type="protein sequence ID" value="ETW98859.1"/>
    <property type="molecule type" value="Genomic_DNA"/>
</dbReference>
<evidence type="ECO:0000313" key="2">
    <source>
        <dbReference type="Proteomes" id="UP000019140"/>
    </source>
</evidence>
<dbReference type="HOGENOM" id="CLU_2599483_0_0_7"/>
<protein>
    <submittedName>
        <fullName evidence="1">Uncharacterized protein</fullName>
    </submittedName>
</protein>
<organism evidence="1 2">
    <name type="scientific">Candidatus Entotheonella gemina</name>
    <dbReference type="NCBI Taxonomy" id="1429439"/>
    <lineage>
        <taxon>Bacteria</taxon>
        <taxon>Pseudomonadati</taxon>
        <taxon>Nitrospinota/Tectimicrobiota group</taxon>
        <taxon>Candidatus Tectimicrobiota</taxon>
        <taxon>Candidatus Entotheonellia</taxon>
        <taxon>Candidatus Entotheonellales</taxon>
        <taxon>Candidatus Entotheonellaceae</taxon>
        <taxon>Candidatus Entotheonella</taxon>
    </lineage>
</organism>
<comment type="caution">
    <text evidence="1">The sequence shown here is derived from an EMBL/GenBank/DDBJ whole genome shotgun (WGS) entry which is preliminary data.</text>
</comment>
<keyword evidence="2" id="KW-1185">Reference proteome</keyword>
<dbReference type="Proteomes" id="UP000019140">
    <property type="component" value="Unassembled WGS sequence"/>
</dbReference>
<gene>
    <name evidence="1" type="ORF">ETSY2_42095</name>
</gene>
<reference evidence="1 2" key="1">
    <citation type="journal article" date="2014" name="Nature">
        <title>An environmental bacterial taxon with a large and distinct metabolic repertoire.</title>
        <authorList>
            <person name="Wilson M.C."/>
            <person name="Mori T."/>
            <person name="Ruckert C."/>
            <person name="Uria A.R."/>
            <person name="Helf M.J."/>
            <person name="Takada K."/>
            <person name="Gernert C."/>
            <person name="Steffens U.A."/>
            <person name="Heycke N."/>
            <person name="Schmitt S."/>
            <person name="Rinke C."/>
            <person name="Helfrich E.J."/>
            <person name="Brachmann A.O."/>
            <person name="Gurgui C."/>
            <person name="Wakimoto T."/>
            <person name="Kracht M."/>
            <person name="Crusemann M."/>
            <person name="Hentschel U."/>
            <person name="Abe I."/>
            <person name="Matsunaga S."/>
            <person name="Kalinowski J."/>
            <person name="Takeyama H."/>
            <person name="Piel J."/>
        </authorList>
    </citation>
    <scope>NUCLEOTIDE SEQUENCE [LARGE SCALE GENOMIC DNA]</scope>
    <source>
        <strain evidence="2">TSY2</strain>
    </source>
</reference>
<evidence type="ECO:0000313" key="1">
    <source>
        <dbReference type="EMBL" id="ETW98859.1"/>
    </source>
</evidence>
<sequence length="79" mass="8881">MPMITREEALRRLEKVANDIEALREALADGWLETDGDAATSAFLAKCDGWEDTRSPEEIIADIYASQTVSNRFKHPKSQ</sequence>
<proteinExistence type="predicted"/>
<accession>W4LLT2</accession>
<name>W4LLT2_9BACT</name>